<feature type="coiled-coil region" evidence="1">
    <location>
        <begin position="203"/>
        <end position="233"/>
    </location>
</feature>
<reference evidence="2 3" key="1">
    <citation type="submission" date="2020-08" db="EMBL/GenBank/DDBJ databases">
        <title>Genome public.</title>
        <authorList>
            <person name="Liu C."/>
            <person name="Sun Q."/>
        </authorList>
    </citation>
    <scope>NUCLEOTIDE SEQUENCE [LARGE SCALE GENOMIC DNA]</scope>
    <source>
        <strain evidence="2 3">BX3</strain>
    </source>
</reference>
<evidence type="ECO:0000256" key="1">
    <source>
        <dbReference type="SAM" id="Coils"/>
    </source>
</evidence>
<accession>A0ABR7MVF7</accession>
<protein>
    <submittedName>
        <fullName evidence="2">Uncharacterized protein</fullName>
    </submittedName>
</protein>
<sequence>MNSYEARYDSIIKEHDLTRNDFIDSTKIHNIILELFQKKCLKKKIALWGAGYNNSMTSHAAVLLTKYATCLQGVVCLIDSCKELQGKDLLGYPIIAPEQLKDWDIDLVIISSRSSAESIKQSLHQFGPDCASLDLYQELRDQGIDIHYNFYEERSFYSELYDVRVAYENAKEEEKAALLWKLIASYLKIKDFYYAFVYMDRYIEKQYDRYEEIRQTKEQIQELILEVQKKNEKRKGDITIHYIDALRAVDVLGEKKDTYQVLNEYLKDSVVFTDIHSTAPTTYESMYATITEHMPYTENVYEDRFILGLDECDLLKKAYEKGYSIRLYSSAEWRIFKEDERIHYVDQIHLTDKLWTMACEMAETKEATFNYAYYPWELHFPLLCGYHTKEPVAMGFKDVGIKDMSGFIEGQLQDCLHYVDQEFAFYAKILPQNGYTVLFSDHSQIVYDPEKCVPFYCYAADNDRSTHCIMAIKGPGIVHKEDDSLQSLLDFNKLVEHYVWNEGKVPENEMIHYQYYSTHNKQFRDVAKQKGLEDYIDGIQGFRSKEYVYCVTKTGKEEVYRIGDLKYNLIQTKEGKRFAEKVKSQYDISFPKFLEMHY</sequence>
<dbReference type="InterPro" id="IPR017850">
    <property type="entry name" value="Alkaline_phosphatase_core_sf"/>
</dbReference>
<dbReference type="SUPFAM" id="SSF53649">
    <property type="entry name" value="Alkaline phosphatase-like"/>
    <property type="match status" value="1"/>
</dbReference>
<evidence type="ECO:0000313" key="2">
    <source>
        <dbReference type="EMBL" id="MBC8557771.1"/>
    </source>
</evidence>
<keyword evidence="3" id="KW-1185">Reference proteome</keyword>
<dbReference type="Gene3D" id="3.40.50.720">
    <property type="entry name" value="NAD(P)-binding Rossmann-like Domain"/>
    <property type="match status" value="1"/>
</dbReference>
<dbReference type="RefSeq" id="WP_249305131.1">
    <property type="nucleotide sequence ID" value="NZ_JACRSW010000031.1"/>
</dbReference>
<comment type="caution">
    <text evidence="2">The sequence shown here is derived from an EMBL/GenBank/DDBJ whole genome shotgun (WGS) entry which is preliminary data.</text>
</comment>
<proteinExistence type="predicted"/>
<keyword evidence="1" id="KW-0175">Coiled coil</keyword>
<name>A0ABR7MVF7_9FIRM</name>
<evidence type="ECO:0000313" key="3">
    <source>
        <dbReference type="Proteomes" id="UP000637513"/>
    </source>
</evidence>
<organism evidence="2 3">
    <name type="scientific">Jutongia hominis</name>
    <dbReference type="NCBI Taxonomy" id="2763664"/>
    <lineage>
        <taxon>Bacteria</taxon>
        <taxon>Bacillati</taxon>
        <taxon>Bacillota</taxon>
        <taxon>Clostridia</taxon>
        <taxon>Lachnospirales</taxon>
        <taxon>Lachnospiraceae</taxon>
        <taxon>Jutongia</taxon>
    </lineage>
</organism>
<dbReference type="Gene3D" id="3.40.720.10">
    <property type="entry name" value="Alkaline Phosphatase, subunit A"/>
    <property type="match status" value="1"/>
</dbReference>
<dbReference type="Proteomes" id="UP000637513">
    <property type="component" value="Unassembled WGS sequence"/>
</dbReference>
<dbReference type="EMBL" id="JACRSW010000031">
    <property type="protein sequence ID" value="MBC8557771.1"/>
    <property type="molecule type" value="Genomic_DNA"/>
</dbReference>
<gene>
    <name evidence="2" type="ORF">H8700_08625</name>
</gene>